<dbReference type="EMBL" id="GL377654">
    <property type="protein sequence ID" value="EFJ10330.1"/>
    <property type="molecule type" value="Genomic_DNA"/>
</dbReference>
<keyword evidence="4" id="KW-1185">Reference proteome</keyword>
<dbReference type="PANTHER" id="PTHR22902">
    <property type="entry name" value="SESQUIPEDALIAN"/>
    <property type="match status" value="1"/>
</dbReference>
<evidence type="ECO:0000313" key="3">
    <source>
        <dbReference type="EMBL" id="EFJ10330.1"/>
    </source>
</evidence>
<accession>D8SZ36</accession>
<dbReference type="PANTHER" id="PTHR22902:SF27">
    <property type="entry name" value="PLECKSTRIN HOMOLOGY DOMAIN-CONTAINING FAMILY A MEMBER 3"/>
    <property type="match status" value="1"/>
</dbReference>
<dbReference type="Gramene" id="EFJ10330">
    <property type="protein sequence ID" value="EFJ10330"/>
    <property type="gene ID" value="SELMODRAFT_427280"/>
</dbReference>
<dbReference type="GO" id="GO:0005769">
    <property type="term" value="C:early endosome"/>
    <property type="evidence" value="ECO:0000318"/>
    <property type="project" value="GO_Central"/>
</dbReference>
<feature type="domain" description="PH" evidence="2">
    <location>
        <begin position="13"/>
        <end position="123"/>
    </location>
</feature>
<dbReference type="InterPro" id="IPR011993">
    <property type="entry name" value="PH-like_dom_sf"/>
</dbReference>
<dbReference type="GO" id="GO:0055037">
    <property type="term" value="C:recycling endosome"/>
    <property type="evidence" value="ECO:0000318"/>
    <property type="project" value="GO_Central"/>
</dbReference>
<dbReference type="PROSITE" id="PS50003">
    <property type="entry name" value="PH_DOMAIN"/>
    <property type="match status" value="1"/>
</dbReference>
<reference evidence="3 4" key="1">
    <citation type="journal article" date="2011" name="Science">
        <title>The Selaginella genome identifies genetic changes associated with the evolution of vascular plants.</title>
        <authorList>
            <person name="Banks J.A."/>
            <person name="Nishiyama T."/>
            <person name="Hasebe M."/>
            <person name="Bowman J.L."/>
            <person name="Gribskov M."/>
            <person name="dePamphilis C."/>
            <person name="Albert V.A."/>
            <person name="Aono N."/>
            <person name="Aoyama T."/>
            <person name="Ambrose B.A."/>
            <person name="Ashton N.W."/>
            <person name="Axtell M.J."/>
            <person name="Barker E."/>
            <person name="Barker M.S."/>
            <person name="Bennetzen J.L."/>
            <person name="Bonawitz N.D."/>
            <person name="Chapple C."/>
            <person name="Cheng C."/>
            <person name="Correa L.G."/>
            <person name="Dacre M."/>
            <person name="DeBarry J."/>
            <person name="Dreyer I."/>
            <person name="Elias M."/>
            <person name="Engstrom E.M."/>
            <person name="Estelle M."/>
            <person name="Feng L."/>
            <person name="Finet C."/>
            <person name="Floyd S.K."/>
            <person name="Frommer W.B."/>
            <person name="Fujita T."/>
            <person name="Gramzow L."/>
            <person name="Gutensohn M."/>
            <person name="Harholt J."/>
            <person name="Hattori M."/>
            <person name="Heyl A."/>
            <person name="Hirai T."/>
            <person name="Hiwatashi Y."/>
            <person name="Ishikawa M."/>
            <person name="Iwata M."/>
            <person name="Karol K.G."/>
            <person name="Koehler B."/>
            <person name="Kolukisaoglu U."/>
            <person name="Kubo M."/>
            <person name="Kurata T."/>
            <person name="Lalonde S."/>
            <person name="Li K."/>
            <person name="Li Y."/>
            <person name="Litt A."/>
            <person name="Lyons E."/>
            <person name="Manning G."/>
            <person name="Maruyama T."/>
            <person name="Michael T.P."/>
            <person name="Mikami K."/>
            <person name="Miyazaki S."/>
            <person name="Morinaga S."/>
            <person name="Murata T."/>
            <person name="Mueller-Roeber B."/>
            <person name="Nelson D.R."/>
            <person name="Obara M."/>
            <person name="Oguri Y."/>
            <person name="Olmstead R.G."/>
            <person name="Onodera N."/>
            <person name="Petersen B.L."/>
            <person name="Pils B."/>
            <person name="Prigge M."/>
            <person name="Rensing S.A."/>
            <person name="Riano-Pachon D.M."/>
            <person name="Roberts A.W."/>
            <person name="Sato Y."/>
            <person name="Scheller H.V."/>
            <person name="Schulz B."/>
            <person name="Schulz C."/>
            <person name="Shakirov E.V."/>
            <person name="Shibagaki N."/>
            <person name="Shinohara N."/>
            <person name="Shippen D.E."/>
            <person name="Soerensen I."/>
            <person name="Sotooka R."/>
            <person name="Sugimoto N."/>
            <person name="Sugita M."/>
            <person name="Sumikawa N."/>
            <person name="Tanurdzic M."/>
            <person name="Theissen G."/>
            <person name="Ulvskov P."/>
            <person name="Wakazuki S."/>
            <person name="Weng J.K."/>
            <person name="Willats W.W."/>
            <person name="Wipf D."/>
            <person name="Wolf P.G."/>
            <person name="Yang L."/>
            <person name="Zimmer A.D."/>
            <person name="Zhu Q."/>
            <person name="Mitros T."/>
            <person name="Hellsten U."/>
            <person name="Loque D."/>
            <person name="Otillar R."/>
            <person name="Salamov A."/>
            <person name="Schmutz J."/>
            <person name="Shapiro H."/>
            <person name="Lindquist E."/>
            <person name="Lucas S."/>
            <person name="Rokhsar D."/>
            <person name="Grigoriev I.V."/>
        </authorList>
    </citation>
    <scope>NUCLEOTIDE SEQUENCE [LARGE SCALE GENOMIC DNA]</scope>
</reference>
<organism evidence="4">
    <name type="scientific">Selaginella moellendorffii</name>
    <name type="common">Spikemoss</name>
    <dbReference type="NCBI Taxonomy" id="88036"/>
    <lineage>
        <taxon>Eukaryota</taxon>
        <taxon>Viridiplantae</taxon>
        <taxon>Streptophyta</taxon>
        <taxon>Embryophyta</taxon>
        <taxon>Tracheophyta</taxon>
        <taxon>Lycopodiopsida</taxon>
        <taxon>Selaginellales</taxon>
        <taxon>Selaginellaceae</taxon>
        <taxon>Selaginella</taxon>
    </lineage>
</organism>
<proteinExistence type="predicted"/>
<dbReference type="HOGENOM" id="CLU_075680_0_0_1"/>
<name>D8SZ36_SELML</name>
<dbReference type="Proteomes" id="UP000001514">
    <property type="component" value="Unassembled WGS sequence"/>
</dbReference>
<dbReference type="GO" id="GO:0042147">
    <property type="term" value="P:retrograde transport, endosome to Golgi"/>
    <property type="evidence" value="ECO:0000318"/>
    <property type="project" value="GO_Central"/>
</dbReference>
<evidence type="ECO:0000313" key="4">
    <source>
        <dbReference type="Proteomes" id="UP000001514"/>
    </source>
</evidence>
<dbReference type="OMA" id="FWICSTK"/>
<dbReference type="SUPFAM" id="SSF50729">
    <property type="entry name" value="PH domain-like"/>
    <property type="match status" value="1"/>
</dbReference>
<evidence type="ECO:0000259" key="2">
    <source>
        <dbReference type="PROSITE" id="PS50003"/>
    </source>
</evidence>
<dbReference type="Gene3D" id="2.30.29.30">
    <property type="entry name" value="Pleckstrin-homology domain (PH domain)/Phosphotyrosine-binding domain (PTB)"/>
    <property type="match status" value="1"/>
</dbReference>
<dbReference type="InParanoid" id="D8SZ36"/>
<dbReference type="GO" id="GO:0005829">
    <property type="term" value="C:cytosol"/>
    <property type="evidence" value="ECO:0007669"/>
    <property type="project" value="GOC"/>
</dbReference>
<gene>
    <name evidence="3" type="ORF">SELMODRAFT_427280</name>
</gene>
<dbReference type="AlphaFoldDB" id="D8SZ36"/>
<sequence>MAMMENKSLLWAHPEKSGQLLKRGSDIKSWKKRQFALKDTFLFYFKILPTVEQSEPTGVIPLQGCKVEAIPAGVHGIKKYSFIINLPDKYILTKAVKRALYILSAHDEPDRQSWIDAIRCASVSKQIIRAKLEHSRLEVHDLELRWKVASALDAGKKMPFELQESVVMQALADELMEFIFPDQMELLNCRHQEALMREGSMQMMHKIRSDESECNGILEYLVAARISLRTLQKQVDALSGLSEGGEGVPSYVDIEGLLRQTLARLGTLEVSKKKFSRMMVSLFWICSTKHGELRTCQTRSKLRASMLRSKLATNKRSIW</sequence>
<dbReference type="KEGG" id="smo:SELMODRAFT_427280"/>
<dbReference type="GO" id="GO:0005802">
    <property type="term" value="C:trans-Golgi network"/>
    <property type="evidence" value="ECO:0000318"/>
    <property type="project" value="GO_Central"/>
</dbReference>
<dbReference type="STRING" id="88036.D8SZ36"/>
<dbReference type="GO" id="GO:0001881">
    <property type="term" value="P:receptor recycling"/>
    <property type="evidence" value="ECO:0000318"/>
    <property type="project" value="GO_Central"/>
</dbReference>
<evidence type="ECO:0000256" key="1">
    <source>
        <dbReference type="ARBA" id="ARBA00022553"/>
    </source>
</evidence>
<dbReference type="InterPro" id="IPR045188">
    <property type="entry name" value="Boi1/Boi2-like"/>
</dbReference>
<dbReference type="Pfam" id="PF00169">
    <property type="entry name" value="PH"/>
    <property type="match status" value="1"/>
</dbReference>
<protein>
    <recommendedName>
        <fullName evidence="2">PH domain-containing protein</fullName>
    </recommendedName>
</protein>
<dbReference type="SMART" id="SM00233">
    <property type="entry name" value="PH"/>
    <property type="match status" value="1"/>
</dbReference>
<keyword evidence="1" id="KW-0597">Phosphoprotein</keyword>
<dbReference type="InterPro" id="IPR001849">
    <property type="entry name" value="PH_domain"/>
</dbReference>
<dbReference type="GO" id="GO:0007032">
    <property type="term" value="P:endosome organization"/>
    <property type="evidence" value="ECO:0000318"/>
    <property type="project" value="GO_Central"/>
</dbReference>